<dbReference type="PROSITE" id="PS50928">
    <property type="entry name" value="ABC_TM1"/>
    <property type="match status" value="1"/>
</dbReference>
<name>A0A931HW48_9BACI</name>
<keyword evidence="4 6" id="KW-1133">Transmembrane helix</keyword>
<evidence type="ECO:0000256" key="3">
    <source>
        <dbReference type="ARBA" id="ARBA00022692"/>
    </source>
</evidence>
<dbReference type="InterPro" id="IPR035906">
    <property type="entry name" value="MetI-like_sf"/>
</dbReference>
<sequence>MRFLKFIGYYFVGVIGILLVSVSPALFKMGEFLSLSSYATQLQRLISQLRHPEEWVYETRFRSEPLFDYLWEPYLYSMTVLTSGILVGFSLAVLLAIITILIPNWAKTLLKRITSVFESVPDLLLAFGIQLFIVWFYKQTGLLVVDFVSVGSEKIYGLPILVLSVLPMLTMYKIMTLLFEEEMTKSYVGLVKSKGIEKVTILFVHVFRNIFKSAFYNSKIIVWGSLSSLLIIEYIFNMNGITSAFLGNFQPIVSFMILLLIFTPFFFVYQGTEMLLFKEDEKTEEVLKMNTFLSFRNVSFRIKWLGDVFKEIGAHFKNMKFLMGFSIIFIILCSSIVYTLTADPLIEKFYHITDESGKLVSAAPHTPEYVFLGTDALGFSIFDQLMVGAKYTIAFAAIIAFLRMILGFLFAVPFVFFLPLKVQKVMGKLIDSLHFLPMTIIALLLLRPVLMMPLDTGFETSEMERILYQGVILTLLAVPLVMTLFGNEFKLLMREEYVASTKILGGSSLHLLWKQLLPHLSARMGVIFGQQFIQTLLIFIHLGVFNIFFGGTKINRRDPPTSTTFEWSGMIGSAKDSLMTGRWWLIIPVLLGFMVLIVSMQMIIQGIKEVQQVRVGVPLERNSFWKNIFQRRSRYQRRVPEPQEESFVLVKEKERKSS</sequence>
<feature type="transmembrane region" description="Helical" evidence="6">
    <location>
        <begin position="466"/>
        <end position="485"/>
    </location>
</feature>
<comment type="subcellular location">
    <subcellularLocation>
        <location evidence="1">Membrane</location>
        <topology evidence="1">Multi-pass membrane protein</topology>
    </subcellularLocation>
</comment>
<dbReference type="Gene3D" id="1.10.3720.10">
    <property type="entry name" value="MetI-like"/>
    <property type="match status" value="2"/>
</dbReference>
<feature type="transmembrane region" description="Helical" evidence="6">
    <location>
        <begin position="156"/>
        <end position="175"/>
    </location>
</feature>
<feature type="transmembrane region" description="Helical" evidence="6">
    <location>
        <begin position="321"/>
        <end position="340"/>
    </location>
</feature>
<dbReference type="RefSeq" id="WP_197317175.1">
    <property type="nucleotide sequence ID" value="NZ_JADZSC010000002.1"/>
</dbReference>
<dbReference type="CDD" id="cd06261">
    <property type="entry name" value="TM_PBP2"/>
    <property type="match status" value="1"/>
</dbReference>
<dbReference type="GO" id="GO:0055085">
    <property type="term" value="P:transmembrane transport"/>
    <property type="evidence" value="ECO:0007669"/>
    <property type="project" value="InterPro"/>
</dbReference>
<keyword evidence="9" id="KW-1185">Reference proteome</keyword>
<reference evidence="8 9" key="1">
    <citation type="journal article" date="2005" name="Int. J. Syst. Evol. Microbiol.">
        <title>Halobacillus yeomjeoni sp. nov., isolated from a marine solar saltern in Korea.</title>
        <authorList>
            <person name="Yoon J.H."/>
            <person name="Kang S.J."/>
            <person name="Lee C.H."/>
            <person name="Oh H.W."/>
            <person name="Oh T.K."/>
        </authorList>
    </citation>
    <scope>NUCLEOTIDE SEQUENCE [LARGE SCALE GENOMIC DNA]</scope>
    <source>
        <strain evidence="8 9">KCTC 3957</strain>
    </source>
</reference>
<evidence type="ECO:0000256" key="2">
    <source>
        <dbReference type="ARBA" id="ARBA00022448"/>
    </source>
</evidence>
<protein>
    <submittedName>
        <fullName evidence="8">ABC transporter permease</fullName>
    </submittedName>
</protein>
<dbReference type="GO" id="GO:0016020">
    <property type="term" value="C:membrane"/>
    <property type="evidence" value="ECO:0007669"/>
    <property type="project" value="UniProtKB-SubCell"/>
</dbReference>
<evidence type="ECO:0000256" key="4">
    <source>
        <dbReference type="ARBA" id="ARBA00022989"/>
    </source>
</evidence>
<comment type="caution">
    <text evidence="8">The sequence shown here is derived from an EMBL/GenBank/DDBJ whole genome shotgun (WGS) entry which is preliminary data.</text>
</comment>
<feature type="transmembrane region" description="Helical" evidence="6">
    <location>
        <begin position="525"/>
        <end position="549"/>
    </location>
</feature>
<organism evidence="8 9">
    <name type="scientific">Halobacillus yeomjeoni</name>
    <dbReference type="NCBI Taxonomy" id="311194"/>
    <lineage>
        <taxon>Bacteria</taxon>
        <taxon>Bacillati</taxon>
        <taxon>Bacillota</taxon>
        <taxon>Bacilli</taxon>
        <taxon>Bacillales</taxon>
        <taxon>Bacillaceae</taxon>
        <taxon>Halobacillus</taxon>
    </lineage>
</organism>
<dbReference type="PANTHER" id="PTHR43839:SF3">
    <property type="entry name" value="OLIGOPEPTIDE ABC TRANSPORTER, PERMEASE PROTEIN"/>
    <property type="match status" value="1"/>
</dbReference>
<feature type="transmembrane region" description="Helical" evidence="6">
    <location>
        <begin position="583"/>
        <end position="604"/>
    </location>
</feature>
<keyword evidence="5 6" id="KW-0472">Membrane</keyword>
<evidence type="ECO:0000256" key="5">
    <source>
        <dbReference type="ARBA" id="ARBA00023136"/>
    </source>
</evidence>
<dbReference type="InterPro" id="IPR000515">
    <property type="entry name" value="MetI-like"/>
</dbReference>
<keyword evidence="2" id="KW-0813">Transport</keyword>
<dbReference type="PANTHER" id="PTHR43839">
    <property type="entry name" value="OPPC IN A BINDING PROTEIN-DEPENDENT TRANSPORT SYSTEM"/>
    <property type="match status" value="1"/>
</dbReference>
<evidence type="ECO:0000256" key="1">
    <source>
        <dbReference type="ARBA" id="ARBA00004141"/>
    </source>
</evidence>
<accession>A0A931HW48</accession>
<dbReference type="SUPFAM" id="SSF161098">
    <property type="entry name" value="MetI-like"/>
    <property type="match status" value="2"/>
</dbReference>
<feature type="transmembrane region" description="Helical" evidence="6">
    <location>
        <begin position="393"/>
        <end position="417"/>
    </location>
</feature>
<dbReference type="EMBL" id="JADZSC010000002">
    <property type="protein sequence ID" value="MBH0230545.1"/>
    <property type="molecule type" value="Genomic_DNA"/>
</dbReference>
<feature type="transmembrane region" description="Helical" evidence="6">
    <location>
        <begin position="114"/>
        <end position="136"/>
    </location>
</feature>
<evidence type="ECO:0000256" key="6">
    <source>
        <dbReference type="SAM" id="Phobius"/>
    </source>
</evidence>
<feature type="domain" description="ABC transmembrane type-1" evidence="7">
    <location>
        <begin position="389"/>
        <end position="604"/>
    </location>
</feature>
<feature type="transmembrane region" description="Helical" evidence="6">
    <location>
        <begin position="220"/>
        <end position="237"/>
    </location>
</feature>
<evidence type="ECO:0000313" key="8">
    <source>
        <dbReference type="EMBL" id="MBH0230545.1"/>
    </source>
</evidence>
<gene>
    <name evidence="8" type="ORF">H0267_10005</name>
</gene>
<feature type="transmembrane region" description="Helical" evidence="6">
    <location>
        <begin position="74"/>
        <end position="102"/>
    </location>
</feature>
<feature type="transmembrane region" description="Helical" evidence="6">
    <location>
        <begin position="429"/>
        <end position="446"/>
    </location>
</feature>
<dbReference type="Proteomes" id="UP000614490">
    <property type="component" value="Unassembled WGS sequence"/>
</dbReference>
<evidence type="ECO:0000313" key="9">
    <source>
        <dbReference type="Proteomes" id="UP000614490"/>
    </source>
</evidence>
<evidence type="ECO:0000259" key="7">
    <source>
        <dbReference type="PROSITE" id="PS50928"/>
    </source>
</evidence>
<feature type="transmembrane region" description="Helical" evidence="6">
    <location>
        <begin position="249"/>
        <end position="269"/>
    </location>
</feature>
<dbReference type="AlphaFoldDB" id="A0A931HW48"/>
<feature type="transmembrane region" description="Helical" evidence="6">
    <location>
        <begin position="7"/>
        <end position="27"/>
    </location>
</feature>
<keyword evidence="3 6" id="KW-0812">Transmembrane</keyword>
<proteinExistence type="predicted"/>